<accession>A0A7G9YVS3</accession>
<protein>
    <recommendedName>
        <fullName evidence="3">DUF1616 domain-containing protein</fullName>
    </recommendedName>
</protein>
<organism evidence="2">
    <name type="scientific">Candidatus Methanophagaceae archaeon ANME-1 ERB6</name>
    <dbReference type="NCBI Taxonomy" id="2759912"/>
    <lineage>
        <taxon>Archaea</taxon>
        <taxon>Methanobacteriati</taxon>
        <taxon>Methanobacteriota</taxon>
        <taxon>Stenosarchaea group</taxon>
        <taxon>Methanomicrobia</taxon>
        <taxon>Candidatus Methanophagales</taxon>
        <taxon>Candidatus Methanophagaceae</taxon>
    </lineage>
</organism>
<reference evidence="2" key="1">
    <citation type="submission" date="2020-06" db="EMBL/GenBank/DDBJ databases">
        <title>Unique genomic features of the anaerobic methanotrophic archaea.</title>
        <authorList>
            <person name="Chadwick G.L."/>
            <person name="Skennerton C.T."/>
            <person name="Laso-Perez R."/>
            <person name="Leu A.O."/>
            <person name="Speth D.R."/>
            <person name="Yu H."/>
            <person name="Morgan-Lang C."/>
            <person name="Hatzenpichler R."/>
            <person name="Goudeau D."/>
            <person name="Malmstrom R."/>
            <person name="Brazelton W.J."/>
            <person name="Woyke T."/>
            <person name="Hallam S.J."/>
            <person name="Tyson G.W."/>
            <person name="Wegener G."/>
            <person name="Boetius A."/>
            <person name="Orphan V."/>
        </authorList>
    </citation>
    <scope>NUCLEOTIDE SEQUENCE</scope>
</reference>
<gene>
    <name evidence="2" type="ORF">GAKKPHMA_00013</name>
</gene>
<dbReference type="AlphaFoldDB" id="A0A7G9YVS3"/>
<sequence>MGCVSLLNVILAAITLAVVCYFPLRDYRRRPKLILQPDKKEHLTIPNKEGYFGFTVENKGQNIAIDVCGEIGSNHTSTMPINWNNWFYRETYGPHHSEKIFQINIYPGSTNKRWFFVDGLERNKLTSGDRYEISVRLNWEYHGLKSKTEKFFLNYSTWDESKITPTNP</sequence>
<keyword evidence="1" id="KW-0472">Membrane</keyword>
<evidence type="ECO:0000256" key="1">
    <source>
        <dbReference type="SAM" id="Phobius"/>
    </source>
</evidence>
<feature type="transmembrane region" description="Helical" evidence="1">
    <location>
        <begin position="6"/>
        <end position="24"/>
    </location>
</feature>
<keyword evidence="1" id="KW-1133">Transmembrane helix</keyword>
<proteinExistence type="predicted"/>
<evidence type="ECO:0000313" key="2">
    <source>
        <dbReference type="EMBL" id="QNO52107.1"/>
    </source>
</evidence>
<evidence type="ECO:0008006" key="3">
    <source>
        <dbReference type="Google" id="ProtNLM"/>
    </source>
</evidence>
<keyword evidence="1" id="KW-0812">Transmembrane</keyword>
<dbReference type="EMBL" id="MT631501">
    <property type="protein sequence ID" value="QNO52107.1"/>
    <property type="molecule type" value="Genomic_DNA"/>
</dbReference>
<name>A0A7G9YVS3_9EURY</name>